<evidence type="ECO:0000256" key="1">
    <source>
        <dbReference type="SAM" id="MobiDB-lite"/>
    </source>
</evidence>
<dbReference type="EMBL" id="GU943117">
    <property type="protein sequence ID" value="ADD96059.1"/>
    <property type="molecule type" value="Genomic_DNA"/>
</dbReference>
<name>D6PK08_9ZZZZ</name>
<feature type="region of interest" description="Disordered" evidence="1">
    <location>
        <begin position="55"/>
        <end position="106"/>
    </location>
</feature>
<proteinExistence type="predicted"/>
<protein>
    <submittedName>
        <fullName evidence="2">Uncharacterized protein</fullName>
    </submittedName>
</protein>
<feature type="compositionally biased region" description="Polar residues" evidence="1">
    <location>
        <begin position="92"/>
        <end position="103"/>
    </location>
</feature>
<accession>D6PK08</accession>
<dbReference type="AlphaFoldDB" id="D6PK08"/>
<evidence type="ECO:0000313" key="2">
    <source>
        <dbReference type="EMBL" id="ADD96059.1"/>
    </source>
</evidence>
<reference evidence="2" key="1">
    <citation type="journal article" date="2010" name="ISME J.">
        <title>Metagenome of the Mediterranean deep chlorophyll maximum studied by direct and fosmid library 454 pyrosequencing.</title>
        <authorList>
            <person name="Ghai R."/>
            <person name="Martin-Cuadrado A.B."/>
            <person name="Molto A.G."/>
            <person name="Heredia I.G."/>
            <person name="Cabrera R."/>
            <person name="Martin J."/>
            <person name="Verdu M."/>
            <person name="Deschamps P."/>
            <person name="Moreira D."/>
            <person name="Lopez-Garcia P."/>
            <person name="Mira A."/>
            <person name="Rodriguez-Valera F."/>
        </authorList>
    </citation>
    <scope>NUCLEOTIDE SEQUENCE</scope>
</reference>
<feature type="compositionally biased region" description="Polar residues" evidence="1">
    <location>
        <begin position="61"/>
        <end position="84"/>
    </location>
</feature>
<organism evidence="2">
    <name type="scientific">uncultured organism MedDCM-OCT-S04-C375</name>
    <dbReference type="NCBI Taxonomy" id="743615"/>
    <lineage>
        <taxon>unclassified sequences</taxon>
        <taxon>environmental samples</taxon>
    </lineage>
</organism>
<sequence>MAVRKPLYVDSGNLREMDTTMVGQIVDQAVYQYSLGPSVALSVVGSSGTLAAMSDTRKQAGAQSTSATSTPSEGTTAEPSTVTVSYDKVSETRTAGSPTSDTGKTWPVYYNSSGQIQAMNLTDVKDTFLHPAIDLLASGSTGTQQGGTYHVSTSASVSGSTDVGSGTAIFTDTRANTGAYSAGSIPETLDQPTTITNYYLQKITGSQITYTEPYFLDGSNNIKEFGTAAFDTLLQEWMKYTAVSSGDGYS</sequence>